<dbReference type="InterPro" id="IPR029058">
    <property type="entry name" value="AB_hydrolase_fold"/>
</dbReference>
<dbReference type="Gene3D" id="3.40.50.1820">
    <property type="entry name" value="alpha/beta hydrolase"/>
    <property type="match status" value="1"/>
</dbReference>
<dbReference type="STRING" id="703135.A0A2A9P0Z0"/>
<dbReference type="GO" id="GO:0016787">
    <property type="term" value="F:hydrolase activity"/>
    <property type="evidence" value="ECO:0007669"/>
    <property type="project" value="InterPro"/>
</dbReference>
<evidence type="ECO:0000313" key="2">
    <source>
        <dbReference type="EMBL" id="PFH54747.1"/>
    </source>
</evidence>
<feature type="domain" description="Dienelactone hydrolase" evidence="1">
    <location>
        <begin position="40"/>
        <end position="256"/>
    </location>
</feature>
<keyword evidence="3" id="KW-1185">Reference proteome</keyword>
<accession>A0A2A9P0Z0</accession>
<gene>
    <name evidence="2" type="ORF">AMATHDRAFT_135249</name>
</gene>
<dbReference type="Pfam" id="PF01738">
    <property type="entry name" value="DLH"/>
    <property type="match status" value="1"/>
</dbReference>
<sequence>MSTSTTAVHNNNKACCTIPPVHSNYTPKGAYKPFGQFNRVYVTGPDSSENAIVCIYDIFGFFPQTQQGADIIASTLKTTVYMPDFFEPDPPFPAENFPPKSDKDKAELQAFFGTTANPSAAVTKLTAFARDLKTLGRKRISAYGFCWGGKVTLVSGGENTPFSSVAIVHPAMLSADDAKKLTVPLGIYISKDEPISEYEKILLLLEKKPFSAQNDHKNYSNMFHGWAAARGNLENAENKKEFEDVYSKLVEFFHKTLF</sequence>
<organism evidence="2 3">
    <name type="scientific">Amanita thiersii Skay4041</name>
    <dbReference type="NCBI Taxonomy" id="703135"/>
    <lineage>
        <taxon>Eukaryota</taxon>
        <taxon>Fungi</taxon>
        <taxon>Dikarya</taxon>
        <taxon>Basidiomycota</taxon>
        <taxon>Agaricomycotina</taxon>
        <taxon>Agaricomycetes</taxon>
        <taxon>Agaricomycetidae</taxon>
        <taxon>Agaricales</taxon>
        <taxon>Pluteineae</taxon>
        <taxon>Amanitaceae</taxon>
        <taxon>Amanita</taxon>
    </lineage>
</organism>
<dbReference type="OrthoDB" id="2147163at2759"/>
<evidence type="ECO:0000259" key="1">
    <source>
        <dbReference type="Pfam" id="PF01738"/>
    </source>
</evidence>
<protein>
    <recommendedName>
        <fullName evidence="1">Dienelactone hydrolase domain-containing protein</fullName>
    </recommendedName>
</protein>
<name>A0A2A9P0Z0_9AGAR</name>
<reference evidence="2 3" key="1">
    <citation type="submission" date="2014-02" db="EMBL/GenBank/DDBJ databases">
        <title>Transposable element dynamics among asymbiotic and ectomycorrhizal Amanita fungi.</title>
        <authorList>
            <consortium name="DOE Joint Genome Institute"/>
            <person name="Hess J."/>
            <person name="Skrede I."/>
            <person name="Wolfe B."/>
            <person name="LaButti K."/>
            <person name="Ohm R.A."/>
            <person name="Grigoriev I.V."/>
            <person name="Pringle A."/>
        </authorList>
    </citation>
    <scope>NUCLEOTIDE SEQUENCE [LARGE SCALE GENOMIC DNA]</scope>
    <source>
        <strain evidence="2 3">SKay4041</strain>
    </source>
</reference>
<dbReference type="AlphaFoldDB" id="A0A2A9P0Z0"/>
<dbReference type="PANTHER" id="PTHR47668">
    <property type="entry name" value="DIENELACTONE HYDROLASE FAMILY PROTEIN (AFU_ORTHOLOGUE AFUA_6G01940)"/>
    <property type="match status" value="1"/>
</dbReference>
<dbReference type="SUPFAM" id="SSF53474">
    <property type="entry name" value="alpha/beta-Hydrolases"/>
    <property type="match status" value="1"/>
</dbReference>
<dbReference type="Proteomes" id="UP000242287">
    <property type="component" value="Unassembled WGS sequence"/>
</dbReference>
<proteinExistence type="predicted"/>
<evidence type="ECO:0000313" key="3">
    <source>
        <dbReference type="Proteomes" id="UP000242287"/>
    </source>
</evidence>
<dbReference type="EMBL" id="KZ301969">
    <property type="protein sequence ID" value="PFH54747.1"/>
    <property type="molecule type" value="Genomic_DNA"/>
</dbReference>
<dbReference type="PANTHER" id="PTHR47668:SF1">
    <property type="entry name" value="DIENELACTONE HYDROLASE DOMAIN-CONTAINING PROTEIN-RELATED"/>
    <property type="match status" value="1"/>
</dbReference>
<dbReference type="InterPro" id="IPR002925">
    <property type="entry name" value="Dienelactn_hydro"/>
</dbReference>